<dbReference type="RefSeq" id="WP_186885566.1">
    <property type="nucleotide sequence ID" value="NZ_JACOFT010000002.1"/>
</dbReference>
<proteinExistence type="predicted"/>
<feature type="domain" description="Putative metal-binding" evidence="1">
    <location>
        <begin position="23"/>
        <end position="71"/>
    </location>
</feature>
<name>A0ABR6XD98_9BURK</name>
<gene>
    <name evidence="2" type="ORF">H8K26_04695</name>
</gene>
<comment type="caution">
    <text evidence="2">The sequence shown here is derived from an EMBL/GenBank/DDBJ whole genome shotgun (WGS) entry which is preliminary data.</text>
</comment>
<sequence>MAITFSHLLALFSPAQNSAEKIACYHCGEKMRKNKAIYVKFNGKEQPVCCHGCLAILRTVEQNNMISEYLKAKSVQTET</sequence>
<keyword evidence="3" id="KW-1185">Reference proteome</keyword>
<evidence type="ECO:0000259" key="1">
    <source>
        <dbReference type="Pfam" id="PF12156"/>
    </source>
</evidence>
<reference evidence="2 3" key="1">
    <citation type="submission" date="2020-08" db="EMBL/GenBank/DDBJ databases">
        <title>Novel species isolated from subtropical streams in China.</title>
        <authorList>
            <person name="Lu H."/>
        </authorList>
    </citation>
    <scope>NUCLEOTIDE SEQUENCE [LARGE SCALE GENOMIC DNA]</scope>
    <source>
        <strain evidence="2 3">CCTCC AB 2015119</strain>
    </source>
</reference>
<dbReference type="InterPro" id="IPR021993">
    <property type="entry name" value="ATPase-cat-bd"/>
</dbReference>
<dbReference type="Proteomes" id="UP000637632">
    <property type="component" value="Unassembled WGS sequence"/>
</dbReference>
<evidence type="ECO:0000313" key="2">
    <source>
        <dbReference type="EMBL" id="MBC3810732.1"/>
    </source>
</evidence>
<evidence type="ECO:0000313" key="3">
    <source>
        <dbReference type="Proteomes" id="UP000637632"/>
    </source>
</evidence>
<protein>
    <submittedName>
        <fullName evidence="2">Heavy metal translocating P-type ATPase metal-binding domain-containing protein</fullName>
    </submittedName>
</protein>
<accession>A0ABR6XD98</accession>
<organism evidence="2 3">
    <name type="scientific">Undibacterium aquatile</name>
    <dbReference type="NCBI Taxonomy" id="1537398"/>
    <lineage>
        <taxon>Bacteria</taxon>
        <taxon>Pseudomonadati</taxon>
        <taxon>Pseudomonadota</taxon>
        <taxon>Betaproteobacteria</taxon>
        <taxon>Burkholderiales</taxon>
        <taxon>Oxalobacteraceae</taxon>
        <taxon>Undibacterium</taxon>
    </lineage>
</organism>
<dbReference type="Pfam" id="PF12156">
    <property type="entry name" value="ATPase-cat_bd"/>
    <property type="match status" value="1"/>
</dbReference>
<dbReference type="EMBL" id="JACOFT010000002">
    <property type="protein sequence ID" value="MBC3810732.1"/>
    <property type="molecule type" value="Genomic_DNA"/>
</dbReference>